<dbReference type="SUPFAM" id="SSF54695">
    <property type="entry name" value="POZ domain"/>
    <property type="match status" value="1"/>
</dbReference>
<reference evidence="5" key="2">
    <citation type="submission" date="2014-07" db="EMBL/GenBank/DDBJ databases">
        <authorList>
            <person name="Hull J."/>
        </authorList>
    </citation>
    <scope>NUCLEOTIDE SEQUENCE</scope>
</reference>
<evidence type="ECO:0000259" key="3">
    <source>
        <dbReference type="PROSITE" id="PS50097"/>
    </source>
</evidence>
<dbReference type="Gene3D" id="2.130.10.30">
    <property type="entry name" value="Regulator of chromosome condensation 1/beta-lactamase-inhibitor protein II"/>
    <property type="match status" value="2"/>
</dbReference>
<dbReference type="PROSITE" id="PS50097">
    <property type="entry name" value="BTB"/>
    <property type="match status" value="1"/>
</dbReference>
<evidence type="ECO:0000256" key="2">
    <source>
        <dbReference type="PROSITE-ProRule" id="PRU00235"/>
    </source>
</evidence>
<dbReference type="SMART" id="SM00225">
    <property type="entry name" value="BTB"/>
    <property type="match status" value="1"/>
</dbReference>
<dbReference type="AlphaFoldDB" id="A0A0A9WYY0"/>
<accession>A0A0A9WYY0</accession>
<reference evidence="6" key="3">
    <citation type="journal article" date="2016" name="Gigascience">
        <title>De novo construction of an expanded transcriptome assembly for the western tarnished plant bug, Lygus hesperus.</title>
        <authorList>
            <person name="Tassone E.E."/>
            <person name="Geib S.M."/>
            <person name="Hall B."/>
            <person name="Fabrick J.A."/>
            <person name="Brent C.S."/>
            <person name="Hull J.J."/>
        </authorList>
    </citation>
    <scope>NUCLEOTIDE SEQUENCE</scope>
</reference>
<dbReference type="CDD" id="cd18186">
    <property type="entry name" value="BTB_POZ_ZBTB_KLHL-like"/>
    <property type="match status" value="1"/>
</dbReference>
<dbReference type="EMBL" id="GBHO01029937">
    <property type="protein sequence ID" value="JAG13667.1"/>
    <property type="molecule type" value="Transcribed_RNA"/>
</dbReference>
<dbReference type="SUPFAM" id="SSF50985">
    <property type="entry name" value="RCC1/BLIP-II"/>
    <property type="match status" value="1"/>
</dbReference>
<dbReference type="InterPro" id="IPR000408">
    <property type="entry name" value="Reg_chr_condens"/>
</dbReference>
<proteinExistence type="predicted"/>
<dbReference type="PRINTS" id="PR00633">
    <property type="entry name" value="RCCNDNSATION"/>
</dbReference>
<dbReference type="EMBL" id="GDHC01003671">
    <property type="protein sequence ID" value="JAQ14958.1"/>
    <property type="molecule type" value="Transcribed_RNA"/>
</dbReference>
<evidence type="ECO:0000256" key="1">
    <source>
        <dbReference type="ARBA" id="ARBA00022737"/>
    </source>
</evidence>
<sequence>MEQLLSSETDFDTMDSLHVYGYQRDKGQGMSALFITRDTRDVYGIGFNCLVGEGSPSFLMHGKKQMENSKVKIEALSGIRTEKIVIGARFGAALTEAKELYFWGDDPGMTAKMDEIVMFRCSIPQTTCEKCDKPYGSIIYSERISLSYCSECNWYPTYTLESPPPPGIRVYSFFRHYSSTNTWNGVYCLECGGNVKNILIWNLKLLYCLGCKLVREVDLFEIPLLNCTAPSKVEFGHSIKLRDIFCGEALLVLWTYINRLIICGSWGKSRYKDYVRNPDKVVISKVACGREHVAVVTSKGELYTCGGGSEGQLGYEWKGSMGYMTLRKAIAKDVVDVSCGKSTTVSLMKDGTFVSFNSESTTFVTVYAKQSPFQYSYSRVIQIPSLSNEYIIPEIMPMKMRSLNAWAPFLTGEPSDGYMKNLPCKQQQTRDCLYGEQFLSDLTLRLADVNFPVHRFVLYRHSCYFKEILVDQAETLPEVPDMSSYNPEAYRCLLKYFYSVPLGKMDLEVLVDLYILADSYKETPITEEVFNELLATMNVENVLLIHKKAASAGATQLLKECQTFMNAPDFKLALVQSFDELQNTLSLNSTTIDQLKSETAAYFLQ</sequence>
<dbReference type="InterPro" id="IPR000210">
    <property type="entry name" value="BTB/POZ_dom"/>
</dbReference>
<keyword evidence="1" id="KW-0677">Repeat</keyword>
<evidence type="ECO:0000313" key="5">
    <source>
        <dbReference type="EMBL" id="JAG13667.1"/>
    </source>
</evidence>
<dbReference type="InterPro" id="IPR051625">
    <property type="entry name" value="Signaling_Regulatory_Domain"/>
</dbReference>
<feature type="domain" description="BTB" evidence="3">
    <location>
        <begin position="440"/>
        <end position="499"/>
    </location>
</feature>
<reference evidence="5" key="1">
    <citation type="journal article" date="2014" name="PLoS ONE">
        <title>Transcriptome-Based Identification of ABC Transporters in the Western Tarnished Plant Bug Lygus hesperus.</title>
        <authorList>
            <person name="Hull J.J."/>
            <person name="Chaney K."/>
            <person name="Geib S.M."/>
            <person name="Fabrick J.A."/>
            <person name="Brent C.S."/>
            <person name="Walsh D."/>
            <person name="Lavine L.C."/>
        </authorList>
    </citation>
    <scope>NUCLEOTIDE SEQUENCE</scope>
</reference>
<dbReference type="Gene3D" id="3.30.710.10">
    <property type="entry name" value="Potassium Channel Kv1.1, Chain A"/>
    <property type="match status" value="1"/>
</dbReference>
<evidence type="ECO:0000313" key="4">
    <source>
        <dbReference type="EMBL" id="JAG13664.1"/>
    </source>
</evidence>
<dbReference type="EMBL" id="GBHO01029940">
    <property type="protein sequence ID" value="JAG13664.1"/>
    <property type="molecule type" value="Transcribed_RNA"/>
</dbReference>
<name>A0A0A9WYY0_LYGHE</name>
<dbReference type="InterPro" id="IPR009091">
    <property type="entry name" value="RCC1/BLIP-II"/>
</dbReference>
<dbReference type="Pfam" id="PF00651">
    <property type="entry name" value="BTB"/>
    <property type="match status" value="1"/>
</dbReference>
<feature type="repeat" description="RCC1" evidence="2">
    <location>
        <begin position="300"/>
        <end position="350"/>
    </location>
</feature>
<organism evidence="5">
    <name type="scientific">Lygus hesperus</name>
    <name type="common">Western plant bug</name>
    <dbReference type="NCBI Taxonomy" id="30085"/>
    <lineage>
        <taxon>Eukaryota</taxon>
        <taxon>Metazoa</taxon>
        <taxon>Ecdysozoa</taxon>
        <taxon>Arthropoda</taxon>
        <taxon>Hexapoda</taxon>
        <taxon>Insecta</taxon>
        <taxon>Pterygota</taxon>
        <taxon>Neoptera</taxon>
        <taxon>Paraneoptera</taxon>
        <taxon>Hemiptera</taxon>
        <taxon>Heteroptera</taxon>
        <taxon>Panheteroptera</taxon>
        <taxon>Cimicomorpha</taxon>
        <taxon>Miridae</taxon>
        <taxon>Mirini</taxon>
        <taxon>Lygus</taxon>
    </lineage>
</organism>
<dbReference type="PROSITE" id="PS50012">
    <property type="entry name" value="RCC1_3"/>
    <property type="match status" value="1"/>
</dbReference>
<gene>
    <name evidence="5" type="primary">HERC1_3</name>
    <name evidence="6" type="synonym">HERC1_1</name>
    <name evidence="4" type="synonym">HERC1_2</name>
    <name evidence="4" type="ORF">CM83_53605</name>
    <name evidence="5" type="ORF">CM83_53608</name>
    <name evidence="6" type="ORF">g.67165</name>
</gene>
<evidence type="ECO:0000313" key="6">
    <source>
        <dbReference type="EMBL" id="JAQ14958.1"/>
    </source>
</evidence>
<dbReference type="Pfam" id="PF13540">
    <property type="entry name" value="RCC1_2"/>
    <property type="match status" value="1"/>
</dbReference>
<dbReference type="InterPro" id="IPR011333">
    <property type="entry name" value="SKP1/BTB/POZ_sf"/>
</dbReference>
<protein>
    <submittedName>
        <fullName evidence="5">Putative E3 ubiquitin-protein ligase HERC1</fullName>
    </submittedName>
</protein>
<dbReference type="PANTHER" id="PTHR22872">
    <property type="entry name" value="BTK-BINDING PROTEIN-RELATED"/>
    <property type="match status" value="1"/>
</dbReference>